<dbReference type="Proteomes" id="UP001306508">
    <property type="component" value="Unassembled WGS sequence"/>
</dbReference>
<evidence type="ECO:0000259" key="10">
    <source>
        <dbReference type="Pfam" id="PF13929"/>
    </source>
</evidence>
<dbReference type="Pfam" id="PF01926">
    <property type="entry name" value="MMR_HSR1"/>
    <property type="match status" value="1"/>
</dbReference>
<feature type="compositionally biased region" description="Low complexity" evidence="8">
    <location>
        <begin position="632"/>
        <end position="659"/>
    </location>
</feature>
<dbReference type="Gene3D" id="3.40.50.300">
    <property type="entry name" value="P-loop containing nucleotide triphosphate hydrolases"/>
    <property type="match status" value="1"/>
</dbReference>
<keyword evidence="5 7" id="KW-0496">Mitochondrion</keyword>
<dbReference type="GO" id="GO:0140053">
    <property type="term" value="P:mitochondrial gene expression"/>
    <property type="evidence" value="ECO:0007669"/>
    <property type="project" value="UniProtKB-UniRule"/>
</dbReference>
<dbReference type="SUPFAM" id="SSF52540">
    <property type="entry name" value="P-loop containing nucleoside triphosphate hydrolases"/>
    <property type="match status" value="1"/>
</dbReference>
<name>A0AAN7WL21_9SACH</name>
<evidence type="ECO:0000259" key="9">
    <source>
        <dbReference type="Pfam" id="PF01926"/>
    </source>
</evidence>
<comment type="caution">
    <text evidence="11">The sequence shown here is derived from an EMBL/GenBank/DDBJ whole genome shotgun (WGS) entry which is preliminary data.</text>
</comment>
<evidence type="ECO:0000313" key="12">
    <source>
        <dbReference type="Proteomes" id="UP001306508"/>
    </source>
</evidence>
<evidence type="ECO:0000256" key="7">
    <source>
        <dbReference type="RuleBase" id="RU367062"/>
    </source>
</evidence>
<accession>A0AAN7WL21</accession>
<organism evidence="11 12">
    <name type="scientific">Arxiozyma heterogenica</name>
    <dbReference type="NCBI Taxonomy" id="278026"/>
    <lineage>
        <taxon>Eukaryota</taxon>
        <taxon>Fungi</taxon>
        <taxon>Dikarya</taxon>
        <taxon>Ascomycota</taxon>
        <taxon>Saccharomycotina</taxon>
        <taxon>Saccharomycetes</taxon>
        <taxon>Saccharomycetales</taxon>
        <taxon>Saccharomycetaceae</taxon>
        <taxon>Arxiozyma</taxon>
    </lineage>
</organism>
<comment type="subcellular location">
    <subcellularLocation>
        <location evidence="1 7">Mitochondrion inner membrane</location>
        <topology evidence="1 7">Peripheral membrane protein</topology>
        <orientation evidence="1 7">Matrix side</orientation>
    </subcellularLocation>
</comment>
<reference evidence="12" key="1">
    <citation type="submission" date="2023-07" db="EMBL/GenBank/DDBJ databases">
        <title>A draft genome of Kazachstania heterogenica Y-27499.</title>
        <authorList>
            <person name="Donic C."/>
            <person name="Kralova J.S."/>
            <person name="Fidel L."/>
            <person name="Ben-Dor S."/>
            <person name="Jung S."/>
        </authorList>
    </citation>
    <scope>NUCLEOTIDE SEQUENCE [LARGE SCALE GENOMIC DNA]</scope>
    <source>
        <strain evidence="12">Y27499</strain>
    </source>
</reference>
<keyword evidence="4 7" id="KW-0809">Transit peptide</keyword>
<dbReference type="GO" id="GO:0005634">
    <property type="term" value="C:nucleus"/>
    <property type="evidence" value="ECO:0007669"/>
    <property type="project" value="InterPro"/>
</dbReference>
<feature type="region of interest" description="Disordered" evidence="8">
    <location>
        <begin position="546"/>
        <end position="570"/>
    </location>
</feature>
<dbReference type="GO" id="GO:0048255">
    <property type="term" value="P:mRNA stabilization"/>
    <property type="evidence" value="ECO:0007669"/>
    <property type="project" value="InterPro"/>
</dbReference>
<feature type="region of interest" description="Disordered" evidence="8">
    <location>
        <begin position="684"/>
        <end position="734"/>
    </location>
</feature>
<dbReference type="PANTHER" id="PTHR28087">
    <property type="entry name" value="ATPASE SYNTHESIS PROTEIN 25, MITOCHONDRIAL"/>
    <property type="match status" value="1"/>
</dbReference>
<keyword evidence="6 7" id="KW-0472">Membrane</keyword>
<dbReference type="InterPro" id="IPR027417">
    <property type="entry name" value="P-loop_NTPase"/>
</dbReference>
<keyword evidence="3 7" id="KW-0999">Mitochondrion inner membrane</keyword>
<evidence type="ECO:0000256" key="3">
    <source>
        <dbReference type="ARBA" id="ARBA00022792"/>
    </source>
</evidence>
<protein>
    <recommendedName>
        <fullName evidence="7">ATPase synthesis protein 25</fullName>
    </recommendedName>
</protein>
<proteinExistence type="inferred from homology"/>
<comment type="similarity">
    <text evidence="2 7">Belongs to the ATP25 family.</text>
</comment>
<dbReference type="Pfam" id="PF02410">
    <property type="entry name" value="RsfS"/>
    <property type="match status" value="1"/>
</dbReference>
<dbReference type="Pfam" id="PF13929">
    <property type="entry name" value="mRNA_stabil"/>
    <property type="match status" value="1"/>
</dbReference>
<feature type="region of interest" description="Disordered" evidence="8">
    <location>
        <begin position="199"/>
        <end position="250"/>
    </location>
</feature>
<evidence type="ECO:0000313" key="11">
    <source>
        <dbReference type="EMBL" id="KAK5779275.1"/>
    </source>
</evidence>
<feature type="compositionally biased region" description="Basic and acidic residues" evidence="8">
    <location>
        <begin position="712"/>
        <end position="721"/>
    </location>
</feature>
<dbReference type="GO" id="GO:0005743">
    <property type="term" value="C:mitochondrial inner membrane"/>
    <property type="evidence" value="ECO:0007669"/>
    <property type="project" value="UniProtKB-SubCell"/>
</dbReference>
<dbReference type="Pfam" id="PF04684">
    <property type="entry name" value="BAF1_ABF1"/>
    <property type="match status" value="1"/>
</dbReference>
<evidence type="ECO:0000256" key="4">
    <source>
        <dbReference type="ARBA" id="ARBA00022946"/>
    </source>
</evidence>
<evidence type="ECO:0000256" key="2">
    <source>
        <dbReference type="ARBA" id="ARBA00010787"/>
    </source>
</evidence>
<dbReference type="PANTHER" id="PTHR28087:SF1">
    <property type="entry name" value="ATPASE SYNTHESIS PROTEIN 25, MITOCHONDRIAL"/>
    <property type="match status" value="1"/>
</dbReference>
<sequence>MSQVFEYTHPIINNDLVTNTNNPNPRRFPTLQSWYNVINDYEFRFRCPIILKNSHKNKHFTFACHLKDCDFKILLSYSGVNNTFNHNHNHNKNNTLHNNSVLESQLVTLDDIPIKKDPITNNNSHTITTTANNANVNTNTVTATATATNLSDNEHDDDDDDSDVETIKKYTDTDAHDPDSHETDPHVTAAIAAAVAAVEDSTNTNSNSNSNSNSSSSSNSTSNSNSSSSTSNHTSDSTSNPESNHFEDHFNSHNDLVHISDTLNVIKENYYDNGTTTTSTTTDDDINSFLETSVNFITENPIIGPFVVTKIFPYHNHPLKDNMSLEKFVLTKIPKILQNDLNFDAILENLYKKGNNSMNKFKVSLFVTDSGLLDIIKQRYHIDDKSITKEFLSLISRRVTTYKARFVLKKKKMGQYHDQSTNIHLIHHNPHVHNTNVQSLTNTGITTMTTPHSSSPSSAIAIANGAGTGTGTATTSTATDHSINRHMANGDDTVTATTAATITTTSNSITDDHSLLANLKHTNDLEEQLATNQALLNVTKKILSHGSDHATTTATATATDTPNNHTDRVSSKRLNESLLSDQTVIDLHSASHVITPDLQSAAQAAINEAIVLKRRLTSDESDLDPYKRSKVNNNNNNHSHNHTNNSNSTSQLDDINIGDIGDDKLPHEVAEQLRLLSSHFKDVDVGQPTTSATTVTTNSNNMVPTTGTNGTHPEDDLHHTFDDEDDNETDDTHGHSNDIHNGIVAANDSHILDENIQPELRGHFISTLPQSHLYYSAKINNEQSLGNNEQINSNDPILNTTSYEPWYLRLGANQRQNLKLQENYIKEIIQYPEDFIPSKSLTEISDFLVDKLGLSNVIVFDLSKSSFEDENYTNPIYGKIGKIVILSTALSVKHCHNSYIELNQLLKGKFNVFSTVEGKLNNNELKRVEKRFKRKNIKNKQGLINDIFNINESWYMIDCKIEGIIVNIMTKRKRLALNLEELYCPINEKNKYRNQIGSQNSNSSIENDDLLHNVSPNQNILAGLKRLAHQRRNYSTILDKQAKNYSIKSNNSKNINVNPNPTVFLEKIKSSIKNLNSETNQQLSQQYYTSTLEVMDQIIDYLKQSPVNKTKRIIIKEWKESFDLLWPLILPIDNNEKFWHKRFEFLSLLNMINPRQYQTSRFIKDYFILKKLTNHSLTRDELLEFLKLNITDIGMNNGKGLLTCNNTISQVLPLYDDTTLQISTDPELVNLFLQTLVNNTANKLNSLYSFVEYILTHTNNQPQYDIIVAILRSLAQAKHWHAYFNFWENKLHNITIGNDYRPWEQFIQYLVESKDQNLMYQLIKDDHLLWLKRYQVPITPGIRYQITTLFDILDPQREQFKELESLYVFPDYNILKSDFKGHQMKALRKIESLAPQLNMILELRDVRAPLATKNILFDKLLANWKYNDIDRLIVYTKKDLIQNQNLVINKLNNWHNEMNEQFMLVDARCKKDARNLYKIIRFKSDQLINKIGMPLPMGFKILITGIPNLGKSTLINSLRSIGKMREDFVGKHKKVAKTGNEAGITRSTSECIKITPNNSHTEQPIYLIDTPGIGLPGRVSNEIRMLSQSLCGSLKTNLIDPVIIADYLLYLMNLQKCYGNQEFYPDYLTNPTNDIYEVLQRLRTNKSQDEKSLAMKWITHWSRYGKNIMFDIETLLSSEEFSYKNYTQQELNKLGNLTINPKGKSKTRFINNLFY</sequence>
<evidence type="ECO:0000256" key="1">
    <source>
        <dbReference type="ARBA" id="ARBA00004443"/>
    </source>
</evidence>
<dbReference type="InterPro" id="IPR025210">
    <property type="entry name" value="ATP25_mRNA_stabil_dom"/>
</dbReference>
<feature type="domain" description="ATP25 mRNA stabilisation" evidence="10">
    <location>
        <begin position="1073"/>
        <end position="1351"/>
    </location>
</feature>
<comment type="function">
    <text evidence="7">Mitochondrial mRNA stabilization factor.</text>
</comment>
<dbReference type="GO" id="GO:0005525">
    <property type="term" value="F:GTP binding"/>
    <property type="evidence" value="ECO:0007669"/>
    <property type="project" value="InterPro"/>
</dbReference>
<dbReference type="InterPro" id="IPR043519">
    <property type="entry name" value="NT_sf"/>
</dbReference>
<keyword evidence="12" id="KW-1185">Reference proteome</keyword>
<evidence type="ECO:0000256" key="8">
    <source>
        <dbReference type="SAM" id="MobiDB-lite"/>
    </source>
</evidence>
<feature type="compositionally biased region" description="Low complexity" evidence="8">
    <location>
        <begin position="688"/>
        <end position="706"/>
    </location>
</feature>
<evidence type="ECO:0000256" key="5">
    <source>
        <dbReference type="ARBA" id="ARBA00023128"/>
    </source>
</evidence>
<feature type="domain" description="G" evidence="9">
    <location>
        <begin position="1500"/>
        <end position="1592"/>
    </location>
</feature>
<dbReference type="InterPro" id="IPR040152">
    <property type="entry name" value="Atp25"/>
</dbReference>
<feature type="compositionally biased region" description="Low complexity" evidence="8">
    <location>
        <begin position="550"/>
        <end position="561"/>
    </location>
</feature>
<feature type="region of interest" description="Disordered" evidence="8">
    <location>
        <begin position="618"/>
        <end position="659"/>
    </location>
</feature>
<gene>
    <name evidence="11" type="ORF">RI543_003165</name>
</gene>
<dbReference type="InterPro" id="IPR006774">
    <property type="entry name" value="BAF1_ABF1"/>
</dbReference>
<dbReference type="CDD" id="cd01856">
    <property type="entry name" value="YlqF"/>
    <property type="match status" value="1"/>
</dbReference>
<feature type="compositionally biased region" description="Low complexity" evidence="8">
    <location>
        <begin position="199"/>
        <end position="240"/>
    </location>
</feature>
<evidence type="ECO:0000256" key="6">
    <source>
        <dbReference type="ARBA" id="ARBA00023136"/>
    </source>
</evidence>
<dbReference type="EMBL" id="JAWIZZ010000047">
    <property type="protein sequence ID" value="KAK5779275.1"/>
    <property type="molecule type" value="Genomic_DNA"/>
</dbReference>
<dbReference type="InterPro" id="IPR006073">
    <property type="entry name" value="GTP-bd"/>
</dbReference>
<dbReference type="GO" id="GO:0003677">
    <property type="term" value="F:DNA binding"/>
    <property type="evidence" value="ECO:0007669"/>
    <property type="project" value="InterPro"/>
</dbReference>
<dbReference type="Gene3D" id="3.30.460.10">
    <property type="entry name" value="Beta Polymerase, domain 2"/>
    <property type="match status" value="1"/>
</dbReference>
<dbReference type="GO" id="GO:0006338">
    <property type="term" value="P:chromatin remodeling"/>
    <property type="evidence" value="ECO:0007669"/>
    <property type="project" value="InterPro"/>
</dbReference>